<evidence type="ECO:0000313" key="2">
    <source>
        <dbReference type="Proteomes" id="UP000054272"/>
    </source>
</evidence>
<protein>
    <submittedName>
        <fullName evidence="1">Uncharacterized protein</fullName>
    </submittedName>
</protein>
<accession>A0ABR5BQN6</accession>
<proteinExistence type="predicted"/>
<evidence type="ECO:0000313" key="1">
    <source>
        <dbReference type="EMBL" id="KIR77843.1"/>
    </source>
</evidence>
<reference evidence="1 2" key="1">
    <citation type="submission" date="2015-01" db="EMBL/GenBank/DDBJ databases">
        <title>The Genome Sequence of Cryptococcus gattii EJB2.</title>
        <authorList>
            <consortium name="The Broad Institute Genomics Platform"/>
            <person name="Cuomo C."/>
            <person name="Litvintseva A."/>
            <person name="Chen Y."/>
            <person name="Heitman J."/>
            <person name="Sun S."/>
            <person name="Springer D."/>
            <person name="Dromer F."/>
            <person name="Young S."/>
            <person name="Zeng Q."/>
            <person name="Gargeya S."/>
            <person name="Abouelleil A."/>
            <person name="Alvarado L."/>
            <person name="Chapman S.B."/>
            <person name="Gainer-Dewar J."/>
            <person name="Goldberg J."/>
            <person name="Griggs A."/>
            <person name="Gujja S."/>
            <person name="Hansen M."/>
            <person name="Howarth C."/>
            <person name="Imamovic A."/>
            <person name="Larimer J."/>
            <person name="Murphy C."/>
            <person name="Naylor J."/>
            <person name="Pearson M."/>
            <person name="Priest M."/>
            <person name="Roberts A."/>
            <person name="Saif S."/>
            <person name="Shea T."/>
            <person name="Sykes S."/>
            <person name="Wortman J."/>
            <person name="Nusbaum C."/>
            <person name="Birren B."/>
        </authorList>
    </citation>
    <scope>NUCLEOTIDE SEQUENCE [LARGE SCALE GENOMIC DNA]</scope>
    <source>
        <strain evidence="1 2">EJB2</strain>
    </source>
</reference>
<gene>
    <name evidence="1" type="ORF">I306_05078</name>
</gene>
<sequence length="25" mass="2718">MKRSANLGDDSFMATNVLILSADTF</sequence>
<dbReference type="EMBL" id="KN848736">
    <property type="protein sequence ID" value="KIR77843.1"/>
    <property type="molecule type" value="Genomic_DNA"/>
</dbReference>
<name>A0ABR5BQN6_9TREE</name>
<keyword evidence="2" id="KW-1185">Reference proteome</keyword>
<organism evidence="1 2">
    <name type="scientific">Cryptococcus gattii EJB2</name>
    <dbReference type="NCBI Taxonomy" id="1296103"/>
    <lineage>
        <taxon>Eukaryota</taxon>
        <taxon>Fungi</taxon>
        <taxon>Dikarya</taxon>
        <taxon>Basidiomycota</taxon>
        <taxon>Agaricomycotina</taxon>
        <taxon>Tremellomycetes</taxon>
        <taxon>Tremellales</taxon>
        <taxon>Cryptococcaceae</taxon>
        <taxon>Cryptococcus</taxon>
        <taxon>Cryptococcus gattii species complex</taxon>
    </lineage>
</organism>
<dbReference type="Proteomes" id="UP000054272">
    <property type="component" value="Unassembled WGS sequence"/>
</dbReference>